<evidence type="ECO:0000313" key="3">
    <source>
        <dbReference type="Proteomes" id="UP001438707"/>
    </source>
</evidence>
<keyword evidence="3" id="KW-1185">Reference proteome</keyword>
<dbReference type="PANTHER" id="PTHR10242:SF4">
    <property type="entry name" value="OS07G0657600 PROTEIN"/>
    <property type="match status" value="1"/>
</dbReference>
<accession>A0AAW1QDH8</accession>
<sequence>MRQQTSFLPLPAGFSLTQAVCSYGFFVLSPNKWRPQGESTQPAFERPLQLDRERRARFELTQPVGNTLKLSATDGEALTPAGWSHVHLQVKRMLRLHQKDCEDVAAFQKLSSAAAQQNFGRLFRSPDIWEDLVKSILLCNCGWGRTVAMNAALVEHVGKGGFPTAAETAAYGAERLQADCGLGYRARTISKLAQQVVAGEMQLEAFEAGHSPTTTWQDAEKEVRKAAGMGPFTAANMLQLMGHYAHIPCDSETMRHLKKHHGLTACAQGQLQEKAQQAYAAFAPYQFLAYWHELWMDYEARFGSFANMKAEDYALITGHNMRQSKEGCEPDSKPCKRRKSQPTDMDDPLTSPATPALGASTAAASGCLDALPPAAGLAASAAAAAVNEPPQLIRIQLQGLLVVAKILVSHHWQMVAQEADNTRPSTGKDVAKSKLRIMSMD</sequence>
<reference evidence="2 3" key="1">
    <citation type="journal article" date="2024" name="Nat. Commun.">
        <title>Phylogenomics reveals the evolutionary origins of lichenization in chlorophyte algae.</title>
        <authorList>
            <person name="Puginier C."/>
            <person name="Libourel C."/>
            <person name="Otte J."/>
            <person name="Skaloud P."/>
            <person name="Haon M."/>
            <person name="Grisel S."/>
            <person name="Petersen M."/>
            <person name="Berrin J.G."/>
            <person name="Delaux P.M."/>
            <person name="Dal Grande F."/>
            <person name="Keller J."/>
        </authorList>
    </citation>
    <scope>NUCLEOTIDE SEQUENCE [LARGE SCALE GENOMIC DNA]</scope>
    <source>
        <strain evidence="2 3">SAG 2145</strain>
    </source>
</reference>
<proteinExistence type="predicted"/>
<dbReference type="Gene3D" id="1.10.340.30">
    <property type="entry name" value="Hypothetical protein, domain 2"/>
    <property type="match status" value="1"/>
</dbReference>
<dbReference type="PANTHER" id="PTHR10242">
    <property type="entry name" value="8-OXOGUANINE DNA GLYCOSYLASE"/>
    <property type="match status" value="1"/>
</dbReference>
<dbReference type="GO" id="GO:0034039">
    <property type="term" value="F:8-oxo-7,8-dihydroguanine DNA N-glycosylase activity"/>
    <property type="evidence" value="ECO:0007669"/>
    <property type="project" value="TreeGrafter"/>
</dbReference>
<evidence type="ECO:0008006" key="4">
    <source>
        <dbReference type="Google" id="ProtNLM"/>
    </source>
</evidence>
<dbReference type="InterPro" id="IPR052054">
    <property type="entry name" value="Oxidative_DNA_repair_enzyme"/>
</dbReference>
<feature type="region of interest" description="Disordered" evidence="1">
    <location>
        <begin position="321"/>
        <end position="356"/>
    </location>
</feature>
<dbReference type="AlphaFoldDB" id="A0AAW1QDH8"/>
<dbReference type="Proteomes" id="UP001438707">
    <property type="component" value="Unassembled WGS sequence"/>
</dbReference>
<comment type="caution">
    <text evidence="2">The sequence shown here is derived from an EMBL/GenBank/DDBJ whole genome shotgun (WGS) entry which is preliminary data.</text>
</comment>
<name>A0AAW1QDH8_9CHLO</name>
<dbReference type="InterPro" id="IPR011257">
    <property type="entry name" value="DNA_glycosylase"/>
</dbReference>
<gene>
    <name evidence="2" type="ORF">WJX74_008056</name>
</gene>
<dbReference type="SUPFAM" id="SSF48150">
    <property type="entry name" value="DNA-glycosylase"/>
    <property type="match status" value="1"/>
</dbReference>
<evidence type="ECO:0000256" key="1">
    <source>
        <dbReference type="SAM" id="MobiDB-lite"/>
    </source>
</evidence>
<evidence type="ECO:0000313" key="2">
    <source>
        <dbReference type="EMBL" id="KAK9819459.1"/>
    </source>
</evidence>
<protein>
    <recommendedName>
        <fullName evidence="4">HhH-GPD domain-containing protein</fullName>
    </recommendedName>
</protein>
<feature type="compositionally biased region" description="Basic and acidic residues" evidence="1">
    <location>
        <begin position="323"/>
        <end position="334"/>
    </location>
</feature>
<dbReference type="GO" id="GO:0006285">
    <property type="term" value="P:base-excision repair, AP site formation"/>
    <property type="evidence" value="ECO:0007669"/>
    <property type="project" value="TreeGrafter"/>
</dbReference>
<dbReference type="GO" id="GO:0005634">
    <property type="term" value="C:nucleus"/>
    <property type="evidence" value="ECO:0007669"/>
    <property type="project" value="TreeGrafter"/>
</dbReference>
<dbReference type="EMBL" id="JALJOS010000047">
    <property type="protein sequence ID" value="KAK9819459.1"/>
    <property type="molecule type" value="Genomic_DNA"/>
</dbReference>
<organism evidence="2 3">
    <name type="scientific">Apatococcus lobatus</name>
    <dbReference type="NCBI Taxonomy" id="904363"/>
    <lineage>
        <taxon>Eukaryota</taxon>
        <taxon>Viridiplantae</taxon>
        <taxon>Chlorophyta</taxon>
        <taxon>core chlorophytes</taxon>
        <taxon>Trebouxiophyceae</taxon>
        <taxon>Chlorellales</taxon>
        <taxon>Chlorellaceae</taxon>
        <taxon>Apatococcus</taxon>
    </lineage>
</organism>